<evidence type="ECO:0000259" key="8">
    <source>
        <dbReference type="Pfam" id="PF22571"/>
    </source>
</evidence>
<dbReference type="Pfam" id="PF04024">
    <property type="entry name" value="PspC"/>
    <property type="match status" value="1"/>
</dbReference>
<reference evidence="11" key="1">
    <citation type="submission" date="2016-11" db="EMBL/GenBank/DDBJ databases">
        <title>Trade-off between light-utilization and light-protection in marine flavobacteria.</title>
        <authorList>
            <person name="Kumagai Y."/>
            <person name="Yoshizawa S."/>
            <person name="Kogure K."/>
        </authorList>
    </citation>
    <scope>NUCLEOTIDE SEQUENCE [LARGE SCALE GENOMIC DNA]</scope>
    <source>
        <strain evidence="11">SG-18</strain>
    </source>
</reference>
<evidence type="ECO:0000256" key="1">
    <source>
        <dbReference type="ARBA" id="ARBA00004162"/>
    </source>
</evidence>
<dbReference type="InterPro" id="IPR007168">
    <property type="entry name" value="Phageshock_PspC_N"/>
</dbReference>
<dbReference type="AlphaFoldDB" id="A0A2S7T490"/>
<feature type="transmembrane region" description="Helical" evidence="6">
    <location>
        <begin position="319"/>
        <end position="341"/>
    </location>
</feature>
<dbReference type="PANTHER" id="PTHR33885:SF3">
    <property type="entry name" value="PHAGE SHOCK PROTEIN C"/>
    <property type="match status" value="1"/>
</dbReference>
<dbReference type="OrthoDB" id="5772680at2"/>
<sequence>MNKTVNINLANTFFHIDEEAYAKLRRYLESIKKSFDGTPGSDEIIADIEARIAELFSEKMENDRQVITMKEVDDVITVMGQPEDYHVDEDLFDEPQSASSESETKRSKKLFRDWDNKYIGGVCAGLQHYLGIDALWIRILFLILAIFGSGFGLILYFVLWILVPEATTTAEKLDMRGEPINISNIEKKVKEGIDDVAEKVKNVDYDKMGNRVKSGSRSFFEGLSSVLGFLVSLVGKFIGIILIIVGAFTLVALFIGLFTAGVVDVIHVPGVDFYNLMNITGIPAWAISTLVFFVVGIPFFFLFYLGLKILVNNLKSLGGWAKAVLVLVWVAAVGTLVVIGVKQASMHAYTGQIREDKALITSTPIDTLSISMGKYEYYNSEFNMEIDGMSMQYDGDGEKILHSEDVRFDILPSEDDQMRIEIVRNANGANYKEAREMAEKIIYNYRFDDKRLILDDYLLTDWANKFRDQEIRIKLYLPVGQKIVLKSDTRYHLGYRTLNANGYYSYKMIDHLWEMTKEGKLICLDCPIEEEEEEEPVEVEEVLEEEVIEESAAEILEEVELPQIEE</sequence>
<dbReference type="RefSeq" id="WP_105000388.1">
    <property type="nucleotide sequence ID" value="NZ_MQVX01000001.1"/>
</dbReference>
<evidence type="ECO:0000256" key="6">
    <source>
        <dbReference type="SAM" id="Phobius"/>
    </source>
</evidence>
<evidence type="ECO:0000313" key="10">
    <source>
        <dbReference type="EMBL" id="PQJ14752.1"/>
    </source>
</evidence>
<keyword evidence="2" id="KW-1003">Cell membrane</keyword>
<evidence type="ECO:0000256" key="4">
    <source>
        <dbReference type="ARBA" id="ARBA00022989"/>
    </source>
</evidence>
<proteinExistence type="predicted"/>
<protein>
    <submittedName>
        <fullName evidence="10">Uncharacterized protein</fullName>
    </submittedName>
</protein>
<comment type="subcellular location">
    <subcellularLocation>
        <location evidence="1">Cell membrane</location>
        <topology evidence="1">Single-pass membrane protein</topology>
    </subcellularLocation>
</comment>
<evidence type="ECO:0000259" key="7">
    <source>
        <dbReference type="Pfam" id="PF04024"/>
    </source>
</evidence>
<evidence type="ECO:0000256" key="5">
    <source>
        <dbReference type="ARBA" id="ARBA00023136"/>
    </source>
</evidence>
<evidence type="ECO:0000256" key="2">
    <source>
        <dbReference type="ARBA" id="ARBA00022475"/>
    </source>
</evidence>
<name>A0A2S7T490_9FLAO</name>
<keyword evidence="4 6" id="KW-1133">Transmembrane helix</keyword>
<dbReference type="InterPro" id="IPR052027">
    <property type="entry name" value="PspC"/>
</dbReference>
<dbReference type="PANTHER" id="PTHR33885">
    <property type="entry name" value="PHAGE SHOCK PROTEIN C"/>
    <property type="match status" value="1"/>
</dbReference>
<feature type="transmembrane region" description="Helical" evidence="6">
    <location>
        <begin position="241"/>
        <end position="262"/>
    </location>
</feature>
<feature type="transmembrane region" description="Helical" evidence="6">
    <location>
        <begin position="282"/>
        <end position="307"/>
    </location>
</feature>
<gene>
    <name evidence="10" type="ORF">BST99_02445</name>
</gene>
<dbReference type="Proteomes" id="UP000239366">
    <property type="component" value="Unassembled WGS sequence"/>
</dbReference>
<comment type="caution">
    <text evidence="10">The sequence shown here is derived from an EMBL/GenBank/DDBJ whole genome shotgun (WGS) entry which is preliminary data.</text>
</comment>
<dbReference type="InterPro" id="IPR054321">
    <property type="entry name" value="PspC-rel_TM"/>
</dbReference>
<feature type="domain" description="PspC-related transmembrane region" evidence="8">
    <location>
        <begin position="205"/>
        <end position="345"/>
    </location>
</feature>
<dbReference type="Pfam" id="PF22744">
    <property type="entry name" value="Toast-rack_PspC-Cterm"/>
    <property type="match status" value="1"/>
</dbReference>
<accession>A0A2S7T490</accession>
<evidence type="ECO:0000256" key="3">
    <source>
        <dbReference type="ARBA" id="ARBA00022692"/>
    </source>
</evidence>
<evidence type="ECO:0000313" key="11">
    <source>
        <dbReference type="Proteomes" id="UP000239366"/>
    </source>
</evidence>
<dbReference type="Pfam" id="PF22571">
    <property type="entry name" value="LiaI-LiaF-TM_PspC"/>
    <property type="match status" value="1"/>
</dbReference>
<feature type="domain" description="Phage shock protein PspC N-terminal" evidence="7">
    <location>
        <begin position="108"/>
        <end position="166"/>
    </location>
</feature>
<keyword evidence="11" id="KW-1185">Reference proteome</keyword>
<feature type="transmembrane region" description="Helical" evidence="6">
    <location>
        <begin position="139"/>
        <end position="163"/>
    </location>
</feature>
<evidence type="ECO:0000259" key="9">
    <source>
        <dbReference type="Pfam" id="PF22744"/>
    </source>
</evidence>
<feature type="transmembrane region" description="Helical" evidence="6">
    <location>
        <begin position="218"/>
        <end position="234"/>
    </location>
</feature>
<keyword evidence="3 6" id="KW-0812">Transmembrane</keyword>
<feature type="domain" description="PspC-related ToastRack" evidence="9">
    <location>
        <begin position="393"/>
        <end position="527"/>
    </location>
</feature>
<dbReference type="EMBL" id="MQVX01000001">
    <property type="protein sequence ID" value="PQJ14752.1"/>
    <property type="molecule type" value="Genomic_DNA"/>
</dbReference>
<organism evidence="10 11">
    <name type="scientific">Aureicoccus marinus</name>
    <dbReference type="NCBI Taxonomy" id="754435"/>
    <lineage>
        <taxon>Bacteria</taxon>
        <taxon>Pseudomonadati</taxon>
        <taxon>Bacteroidota</taxon>
        <taxon>Flavobacteriia</taxon>
        <taxon>Flavobacteriales</taxon>
        <taxon>Flavobacteriaceae</taxon>
        <taxon>Aureicoccus</taxon>
    </lineage>
</organism>
<keyword evidence="5 6" id="KW-0472">Membrane</keyword>
<dbReference type="InterPro" id="IPR054319">
    <property type="entry name" value="PspC-rel_ToastRack"/>
</dbReference>
<dbReference type="GO" id="GO:0005886">
    <property type="term" value="C:plasma membrane"/>
    <property type="evidence" value="ECO:0007669"/>
    <property type="project" value="UniProtKB-SubCell"/>
</dbReference>